<reference evidence="12" key="2">
    <citation type="journal article" date="2014" name="ISME J.">
        <title>Microbial stratification in low pH oxic and suboxic macroscopic growths along an acid mine drainage.</title>
        <authorList>
            <person name="Mendez-Garcia C."/>
            <person name="Mesa V."/>
            <person name="Sprenger R.R."/>
            <person name="Richter M."/>
            <person name="Diez M.S."/>
            <person name="Solano J."/>
            <person name="Bargiela R."/>
            <person name="Golyshina O.V."/>
            <person name="Manteca A."/>
            <person name="Ramos J.L."/>
            <person name="Gallego J.R."/>
            <person name="Llorente I."/>
            <person name="Martins Dos Santos V.A."/>
            <person name="Jensen O.N."/>
            <person name="Pelaez A.I."/>
            <person name="Sanchez J."/>
            <person name="Ferrer M."/>
        </authorList>
    </citation>
    <scope>NUCLEOTIDE SEQUENCE</scope>
</reference>
<dbReference type="GO" id="GO:0046872">
    <property type="term" value="F:metal ion binding"/>
    <property type="evidence" value="ECO:0007669"/>
    <property type="project" value="UniProtKB-KW"/>
</dbReference>
<keyword evidence="1" id="KW-0235">DNA replication</keyword>
<feature type="non-terminal residue" evidence="12">
    <location>
        <position position="1"/>
    </location>
</feature>
<accession>T1B6C1</accession>
<dbReference type="Pfam" id="PF00867">
    <property type="entry name" value="XPG_I"/>
    <property type="match status" value="1"/>
</dbReference>
<dbReference type="SMART" id="SM00485">
    <property type="entry name" value="XPGN"/>
    <property type="match status" value="1"/>
</dbReference>
<proteinExistence type="predicted"/>
<dbReference type="SMART" id="SM00484">
    <property type="entry name" value="XPGI"/>
    <property type="match status" value="1"/>
</dbReference>
<dbReference type="InterPro" id="IPR029060">
    <property type="entry name" value="PIN-like_dom_sf"/>
</dbReference>
<evidence type="ECO:0000256" key="7">
    <source>
        <dbReference type="ARBA" id="ARBA00022839"/>
    </source>
</evidence>
<keyword evidence="2" id="KW-0540">Nuclease</keyword>
<dbReference type="PANTHER" id="PTHR11081:SF9">
    <property type="entry name" value="FLAP ENDONUCLEASE 1"/>
    <property type="match status" value="1"/>
</dbReference>
<feature type="domain" description="XPG N-terminal" evidence="11">
    <location>
        <begin position="1"/>
        <end position="67"/>
    </location>
</feature>
<dbReference type="PRINTS" id="PR00853">
    <property type="entry name" value="XPGRADSUPER"/>
</dbReference>
<dbReference type="SUPFAM" id="SSF88723">
    <property type="entry name" value="PIN domain-like"/>
    <property type="match status" value="1"/>
</dbReference>
<protein>
    <submittedName>
        <fullName evidence="12">Flap endonuclease-1</fullName>
    </submittedName>
</protein>
<evidence type="ECO:0000259" key="11">
    <source>
        <dbReference type="SMART" id="SM00485"/>
    </source>
</evidence>
<evidence type="ECO:0000256" key="1">
    <source>
        <dbReference type="ARBA" id="ARBA00022705"/>
    </source>
</evidence>
<keyword evidence="3" id="KW-0479">Metal-binding</keyword>
<keyword evidence="4 12" id="KW-0255">Endonuclease</keyword>
<dbReference type="PANTHER" id="PTHR11081">
    <property type="entry name" value="FLAP ENDONUCLEASE FAMILY MEMBER"/>
    <property type="match status" value="1"/>
</dbReference>
<evidence type="ECO:0000259" key="10">
    <source>
        <dbReference type="SMART" id="SM00484"/>
    </source>
</evidence>
<evidence type="ECO:0000256" key="2">
    <source>
        <dbReference type="ARBA" id="ARBA00022722"/>
    </source>
</evidence>
<sequence length="178" mass="18960">FLATIRQSDGTPFSDANGAVTSHLIGIFYRTVALLHEGVRTVWVFDGSPPELKAGTIRARIRAKERAQIAWEAARAAGDLETARSKAAQTSRLTRPMVEEAIELLSALGLATVQAPGEGEAEAARLAADGTVWATASEDYDTLLFGAPRLVRGLAARRGPSRELAAAHLIDRSELLAS</sequence>
<dbReference type="EMBL" id="AUZZ01005408">
    <property type="protein sequence ID" value="EQD49735.1"/>
    <property type="molecule type" value="Genomic_DNA"/>
</dbReference>
<evidence type="ECO:0000256" key="3">
    <source>
        <dbReference type="ARBA" id="ARBA00022723"/>
    </source>
</evidence>
<feature type="non-terminal residue" evidence="12">
    <location>
        <position position="178"/>
    </location>
</feature>
<evidence type="ECO:0000256" key="9">
    <source>
        <dbReference type="ARBA" id="ARBA00023204"/>
    </source>
</evidence>
<evidence type="ECO:0000256" key="8">
    <source>
        <dbReference type="ARBA" id="ARBA00022842"/>
    </source>
</evidence>
<name>T1B6C1_9ZZZZ</name>
<evidence type="ECO:0000313" key="12">
    <source>
        <dbReference type="EMBL" id="EQD49735.1"/>
    </source>
</evidence>
<keyword evidence="9" id="KW-0234">DNA repair</keyword>
<feature type="domain" description="XPG-I" evidence="10">
    <location>
        <begin position="106"/>
        <end position="178"/>
    </location>
</feature>
<dbReference type="GO" id="GO:0004527">
    <property type="term" value="F:exonuclease activity"/>
    <property type="evidence" value="ECO:0007669"/>
    <property type="project" value="UniProtKB-KW"/>
</dbReference>
<dbReference type="GO" id="GO:0006281">
    <property type="term" value="P:DNA repair"/>
    <property type="evidence" value="ECO:0007669"/>
    <property type="project" value="UniProtKB-KW"/>
</dbReference>
<dbReference type="Gene3D" id="3.40.50.1010">
    <property type="entry name" value="5'-nuclease"/>
    <property type="match status" value="1"/>
</dbReference>
<evidence type="ECO:0000256" key="6">
    <source>
        <dbReference type="ARBA" id="ARBA00022801"/>
    </source>
</evidence>
<gene>
    <name evidence="12" type="ORF">B2A_07552</name>
</gene>
<dbReference type="CDD" id="cd09867">
    <property type="entry name" value="PIN_FEN1"/>
    <property type="match status" value="1"/>
</dbReference>
<dbReference type="InterPro" id="IPR006085">
    <property type="entry name" value="XPG_DNA_repair_N"/>
</dbReference>
<reference evidence="12" key="1">
    <citation type="submission" date="2013-08" db="EMBL/GenBank/DDBJ databases">
        <authorList>
            <person name="Mendez C."/>
            <person name="Richter M."/>
            <person name="Ferrer M."/>
            <person name="Sanchez J."/>
        </authorList>
    </citation>
    <scope>NUCLEOTIDE SEQUENCE</scope>
</reference>
<keyword evidence="8" id="KW-0460">Magnesium</keyword>
<comment type="caution">
    <text evidence="12">The sequence shown here is derived from an EMBL/GenBank/DDBJ whole genome shotgun (WGS) entry which is preliminary data.</text>
</comment>
<keyword evidence="6" id="KW-0378">Hydrolase</keyword>
<evidence type="ECO:0000256" key="4">
    <source>
        <dbReference type="ARBA" id="ARBA00022759"/>
    </source>
</evidence>
<dbReference type="GO" id="GO:0006260">
    <property type="term" value="P:DNA replication"/>
    <property type="evidence" value="ECO:0007669"/>
    <property type="project" value="UniProtKB-KW"/>
</dbReference>
<evidence type="ECO:0000256" key="5">
    <source>
        <dbReference type="ARBA" id="ARBA00022763"/>
    </source>
</evidence>
<keyword evidence="5" id="KW-0227">DNA damage</keyword>
<dbReference type="GO" id="GO:0017108">
    <property type="term" value="F:5'-flap endonuclease activity"/>
    <property type="evidence" value="ECO:0007669"/>
    <property type="project" value="TreeGrafter"/>
</dbReference>
<keyword evidence="7" id="KW-0269">Exonuclease</keyword>
<organism evidence="12">
    <name type="scientific">mine drainage metagenome</name>
    <dbReference type="NCBI Taxonomy" id="410659"/>
    <lineage>
        <taxon>unclassified sequences</taxon>
        <taxon>metagenomes</taxon>
        <taxon>ecological metagenomes</taxon>
    </lineage>
</organism>
<dbReference type="AlphaFoldDB" id="T1B6C1"/>
<dbReference type="FunFam" id="3.40.50.1010:FF:000016">
    <property type="entry name" value="Flap endonuclease 1"/>
    <property type="match status" value="1"/>
</dbReference>
<dbReference type="InterPro" id="IPR006086">
    <property type="entry name" value="XPG-I_dom"/>
</dbReference>
<dbReference type="Pfam" id="PF00752">
    <property type="entry name" value="XPG_N"/>
    <property type="match status" value="1"/>
</dbReference>
<dbReference type="InterPro" id="IPR006084">
    <property type="entry name" value="XPG/Rad2"/>
</dbReference>